<keyword evidence="2" id="KW-1185">Reference proteome</keyword>
<gene>
    <name evidence="1" type="ORF">GN138_06875</name>
</gene>
<dbReference type="RefSeq" id="WP_157363058.1">
    <property type="nucleotide sequence ID" value="NZ_WOWS01000002.1"/>
</dbReference>
<name>A0A6L6U7E1_9FLAO</name>
<evidence type="ECO:0000313" key="1">
    <source>
        <dbReference type="EMBL" id="MUU78163.1"/>
    </source>
</evidence>
<dbReference type="Proteomes" id="UP000478208">
    <property type="component" value="Unassembled WGS sequence"/>
</dbReference>
<protein>
    <recommendedName>
        <fullName evidence="3">Threonine synthase</fullName>
    </recommendedName>
</protein>
<evidence type="ECO:0000313" key="2">
    <source>
        <dbReference type="Proteomes" id="UP000478208"/>
    </source>
</evidence>
<evidence type="ECO:0008006" key="3">
    <source>
        <dbReference type="Google" id="ProtNLM"/>
    </source>
</evidence>
<comment type="caution">
    <text evidence="1">The sequence shown here is derived from an EMBL/GenBank/DDBJ whole genome shotgun (WGS) entry which is preliminary data.</text>
</comment>
<sequence length="266" mass="30458">MKKLLPLFAFAMLIISCKNETKQEPEKMIEPVKSENITTSIYPESITKVFNAHGTIEAWNKMKTLSFSIDKPTGKEVFTENLKTRAEQIDTPNYTQGFDGATLWISEKDGKEYKGKPKFYKGLMFYFYAMPFVLGDDGIQYKDIEPLVFEGKSYPGILISYEDGIGESSNDQYKIFYDADSGKMEWLGYTVTYGKDEGSDDFHFIRYNNWQTVNGLVVPASIDWYKYENNLPTEKRNTVAFKDIVLSEKAPDAKLFVQPEGAKVIE</sequence>
<proteinExistence type="predicted"/>
<dbReference type="EMBL" id="WOWS01000002">
    <property type="protein sequence ID" value="MUU78163.1"/>
    <property type="molecule type" value="Genomic_DNA"/>
</dbReference>
<accession>A0A6L6U7E1</accession>
<reference evidence="1 2" key="1">
    <citation type="submission" date="2019-12" db="EMBL/GenBank/DDBJ databases">
        <authorList>
            <person name="Li J."/>
        </authorList>
    </citation>
    <scope>NUCLEOTIDE SEQUENCE [LARGE SCALE GENOMIC DNA]</scope>
    <source>
        <strain evidence="1 2">HL2-2</strain>
    </source>
</reference>
<dbReference type="PROSITE" id="PS51257">
    <property type="entry name" value="PROKAR_LIPOPROTEIN"/>
    <property type="match status" value="1"/>
</dbReference>
<organism evidence="1 2">
    <name type="scientific">Winogradskyella endarachnes</name>
    <dbReference type="NCBI Taxonomy" id="2681965"/>
    <lineage>
        <taxon>Bacteria</taxon>
        <taxon>Pseudomonadati</taxon>
        <taxon>Bacteroidota</taxon>
        <taxon>Flavobacteriia</taxon>
        <taxon>Flavobacteriales</taxon>
        <taxon>Flavobacteriaceae</taxon>
        <taxon>Winogradskyella</taxon>
    </lineage>
</organism>
<dbReference type="AlphaFoldDB" id="A0A6L6U7E1"/>